<dbReference type="InterPro" id="IPR008135">
    <property type="entry name" value="Competence-induced_CinA"/>
</dbReference>
<dbReference type="SUPFAM" id="SSF53218">
    <property type="entry name" value="Molybdenum cofactor biosynthesis proteins"/>
    <property type="match status" value="1"/>
</dbReference>
<proteinExistence type="inferred from homology"/>
<evidence type="ECO:0000313" key="3">
    <source>
        <dbReference type="EMBL" id="RZT00291.1"/>
    </source>
</evidence>
<dbReference type="InterPro" id="IPR036425">
    <property type="entry name" value="MoaB/Mog-like_dom_sf"/>
</dbReference>
<dbReference type="SMART" id="SM00852">
    <property type="entry name" value="MoCF_biosynth"/>
    <property type="match status" value="1"/>
</dbReference>
<dbReference type="NCBIfam" id="TIGR00177">
    <property type="entry name" value="molyb_syn"/>
    <property type="match status" value="1"/>
</dbReference>
<dbReference type="InterPro" id="IPR008136">
    <property type="entry name" value="CinA_C"/>
</dbReference>
<dbReference type="NCBIfam" id="TIGR00199">
    <property type="entry name" value="PncC_domain"/>
    <property type="match status" value="1"/>
</dbReference>
<dbReference type="Proteomes" id="UP000292262">
    <property type="component" value="Unassembled WGS sequence"/>
</dbReference>
<dbReference type="Pfam" id="PF02464">
    <property type="entry name" value="CinA"/>
    <property type="match status" value="1"/>
</dbReference>
<reference evidence="3 4" key="1">
    <citation type="submission" date="2019-02" db="EMBL/GenBank/DDBJ databases">
        <title>Genomic Encyclopedia of Type Strains, Phase IV (KMG-IV): sequencing the most valuable type-strain genomes for metagenomic binning, comparative biology and taxonomic classification.</title>
        <authorList>
            <person name="Goeker M."/>
        </authorList>
    </citation>
    <scope>NUCLEOTIDE SEQUENCE [LARGE SCALE GENOMIC DNA]</scope>
    <source>
        <strain evidence="3 4">DSM 17196</strain>
    </source>
</reference>
<dbReference type="Gene3D" id="3.40.980.10">
    <property type="entry name" value="MoaB/Mog-like domain"/>
    <property type="match status" value="1"/>
</dbReference>
<dbReference type="NCBIfam" id="NF001813">
    <property type="entry name" value="PRK00549.1"/>
    <property type="match status" value="1"/>
</dbReference>
<gene>
    <name evidence="3" type="ORF">EV197_1527</name>
</gene>
<evidence type="ECO:0000259" key="2">
    <source>
        <dbReference type="SMART" id="SM00852"/>
    </source>
</evidence>
<comment type="similarity">
    <text evidence="1">Belongs to the CinA family.</text>
</comment>
<dbReference type="InterPro" id="IPR041424">
    <property type="entry name" value="CinA_KH"/>
</dbReference>
<dbReference type="NCBIfam" id="TIGR00200">
    <property type="entry name" value="cinA_nterm"/>
    <property type="match status" value="1"/>
</dbReference>
<dbReference type="Gene3D" id="3.30.70.2860">
    <property type="match status" value="1"/>
</dbReference>
<dbReference type="CDD" id="cd00885">
    <property type="entry name" value="cinA"/>
    <property type="match status" value="1"/>
</dbReference>
<dbReference type="Pfam" id="PF18146">
    <property type="entry name" value="CinA_KH"/>
    <property type="match status" value="1"/>
</dbReference>
<dbReference type="InterPro" id="IPR050101">
    <property type="entry name" value="CinA"/>
</dbReference>
<sequence length="420" mass="45937">MFAEIITIGDEILIGQIVDTNSVFIAKELNKIGVEVCQITSISDDRQHIINALDEARKRADIIILTGGLGPTKDDITKHTICSYFNDTLVENKEVLTHIEMLFKKYISTPISPLNRAQALVPSKAVILKNEFGTAPGMWIEEDHKVFISIPGVPYEMKGLMNSAILPKLQQRFDRPFIEHKTIMTYGLGESAIAERIEDWENNLPSYIKLAYLPNLGRVRLRLTGRGKDLTVVQNGIDAEIEKLKLLISDIMVGFDEDDPIELIIGNLLKSKNATLAVAESCTGGRIAENITSHAGASAFFKGGAVTYATQSKTDILGVDPTIIENYSVTSHEVAQAMAAACKQKFKSDYAIATTGNAGPLKGDGDVAVGTVFIAIATPEKVFSEKFVFSNNREKTIGKAVAKAFEMLLKELGSEKIESN</sequence>
<dbReference type="OrthoDB" id="9801454at2"/>
<dbReference type="HAMAP" id="MF_00226_B">
    <property type="entry name" value="CinA_B"/>
    <property type="match status" value="1"/>
</dbReference>
<evidence type="ECO:0000256" key="1">
    <source>
        <dbReference type="HAMAP-Rule" id="MF_00226"/>
    </source>
</evidence>
<dbReference type="PANTHER" id="PTHR13939:SF0">
    <property type="entry name" value="NMN AMIDOHYDROLASE-LIKE PROTEIN YFAY"/>
    <property type="match status" value="1"/>
</dbReference>
<dbReference type="EMBL" id="SGXE01000001">
    <property type="protein sequence ID" value="RZT00291.1"/>
    <property type="molecule type" value="Genomic_DNA"/>
</dbReference>
<dbReference type="PIRSF" id="PIRSF006728">
    <property type="entry name" value="CinA"/>
    <property type="match status" value="1"/>
</dbReference>
<keyword evidence="4" id="KW-1185">Reference proteome</keyword>
<dbReference type="InterPro" id="IPR001453">
    <property type="entry name" value="MoaB/Mog_dom"/>
</dbReference>
<dbReference type="SUPFAM" id="SSF142433">
    <property type="entry name" value="CinA-like"/>
    <property type="match status" value="1"/>
</dbReference>
<dbReference type="Pfam" id="PF00994">
    <property type="entry name" value="MoCF_biosynth"/>
    <property type="match status" value="1"/>
</dbReference>
<dbReference type="InterPro" id="IPR036653">
    <property type="entry name" value="CinA-like_C"/>
</dbReference>
<dbReference type="Gene3D" id="3.90.950.20">
    <property type="entry name" value="CinA-like"/>
    <property type="match status" value="1"/>
</dbReference>
<name>A0A4Q7PKA6_9FLAO</name>
<comment type="caution">
    <text evidence="3">The sequence shown here is derived from an EMBL/GenBank/DDBJ whole genome shotgun (WGS) entry which is preliminary data.</text>
</comment>
<evidence type="ECO:0000313" key="4">
    <source>
        <dbReference type="Proteomes" id="UP000292262"/>
    </source>
</evidence>
<dbReference type="RefSeq" id="WP_130286074.1">
    <property type="nucleotide sequence ID" value="NZ_SGXE01000001.1"/>
</dbReference>
<dbReference type="PANTHER" id="PTHR13939">
    <property type="entry name" value="NICOTINAMIDE-NUCLEOTIDE AMIDOHYDROLASE PNCC"/>
    <property type="match status" value="1"/>
</dbReference>
<dbReference type="AlphaFoldDB" id="A0A4Q7PKA6"/>
<protein>
    <recommendedName>
        <fullName evidence="1">CinA-like protein</fullName>
    </recommendedName>
</protein>
<organism evidence="3 4">
    <name type="scientific">Aquimarina brevivitae</name>
    <dbReference type="NCBI Taxonomy" id="323412"/>
    <lineage>
        <taxon>Bacteria</taxon>
        <taxon>Pseudomonadati</taxon>
        <taxon>Bacteroidota</taxon>
        <taxon>Flavobacteriia</taxon>
        <taxon>Flavobacteriales</taxon>
        <taxon>Flavobacteriaceae</taxon>
        <taxon>Aquimarina</taxon>
    </lineage>
</organism>
<accession>A0A4Q7PKA6</accession>
<feature type="domain" description="MoaB/Mog" evidence="2">
    <location>
        <begin position="4"/>
        <end position="172"/>
    </location>
</feature>